<protein>
    <submittedName>
        <fullName evidence="1">Winged helix DNA-binding domain-containing protein</fullName>
    </submittedName>
</protein>
<dbReference type="Proteomes" id="UP000460318">
    <property type="component" value="Unassembled WGS sequence"/>
</dbReference>
<dbReference type="PANTHER" id="PTHR38479:SF2">
    <property type="entry name" value="WINGED HELIX DNA-BINDING DOMAIN-CONTAINING PROTEIN"/>
    <property type="match status" value="1"/>
</dbReference>
<comment type="caution">
    <text evidence="1">The sequence shown here is derived from an EMBL/GenBank/DDBJ whole genome shotgun (WGS) entry which is preliminary data.</text>
</comment>
<evidence type="ECO:0000313" key="1">
    <source>
        <dbReference type="EMBL" id="MWV42098.1"/>
    </source>
</evidence>
<reference evidence="1 2" key="1">
    <citation type="submission" date="2019-12" db="EMBL/GenBank/DDBJ databases">
        <title>Paenibacillus sp. nov., an endophytic bacterium isolated from the stem of Dendrobium.</title>
        <authorList>
            <person name="Zhao R."/>
        </authorList>
    </citation>
    <scope>NUCLEOTIDE SEQUENCE [LARGE SCALE GENOMIC DNA]</scope>
    <source>
        <strain evidence="1 2">HJL G12</strain>
    </source>
</reference>
<dbReference type="AlphaFoldDB" id="A0A7X3LG41"/>
<dbReference type="Pfam" id="PF06224">
    <property type="entry name" value="AlkZ-like"/>
    <property type="match status" value="1"/>
</dbReference>
<dbReference type="PANTHER" id="PTHR38479">
    <property type="entry name" value="LMO0824 PROTEIN"/>
    <property type="match status" value="1"/>
</dbReference>
<organism evidence="1 2">
    <name type="scientific">Paenibacillus dendrobii</name>
    <dbReference type="NCBI Taxonomy" id="2691084"/>
    <lineage>
        <taxon>Bacteria</taxon>
        <taxon>Bacillati</taxon>
        <taxon>Bacillota</taxon>
        <taxon>Bacilli</taxon>
        <taxon>Bacillales</taxon>
        <taxon>Paenibacillaceae</taxon>
        <taxon>Paenibacillus</taxon>
    </lineage>
</organism>
<keyword evidence="2" id="KW-1185">Reference proteome</keyword>
<proteinExistence type="predicted"/>
<dbReference type="InterPro" id="IPR009351">
    <property type="entry name" value="AlkZ-like"/>
</dbReference>
<keyword evidence="1" id="KW-0238">DNA-binding</keyword>
<name>A0A7X3LG41_9BACL</name>
<accession>A0A7X3LG41</accession>
<dbReference type="EMBL" id="WUBI01000001">
    <property type="protein sequence ID" value="MWV42098.1"/>
    <property type="molecule type" value="Genomic_DNA"/>
</dbReference>
<gene>
    <name evidence="1" type="ORF">GRF59_00510</name>
</gene>
<evidence type="ECO:0000313" key="2">
    <source>
        <dbReference type="Proteomes" id="UP000460318"/>
    </source>
</evidence>
<sequence length="369" mass="41775">MQTVMTNQELNRALLARQMLLERVRMPAIEAIEKLVGLQAQAPNPPYFGLWTRIKDFCHEELTGLIESRQAVRIALMRSTIHLVSAKDCLEMRHAFQSVLERGLKGNYSKRLTGLDLEEIAEAGRALVESAPFTLSELGKRLHERWDTHDPEALSMVIRNRVPLVQVPPRGLWGRGGQATYTTAEAWLGETRLQIAKPKDIVLRYLGAFGPATVKDIQVWSGLTKLREVVEELRSQLETFMNEAGDELFDLPEAPRPSADTPCPPRFLGEFDNILLSHADRSRIMSESDRKRVFTVNGIIRSVILVDGFVRGIWRIDKTKEKATLTIEPFISLTAKEMDSLREEGYKLLQFAAPKDIKTEVVFMPEGNT</sequence>
<dbReference type="GO" id="GO:0003677">
    <property type="term" value="F:DNA binding"/>
    <property type="evidence" value="ECO:0007669"/>
    <property type="project" value="UniProtKB-KW"/>
</dbReference>